<proteinExistence type="predicted"/>
<name>A0A179BV15_RHILE</name>
<dbReference type="EMBL" id="LWBS01000121">
    <property type="protein sequence ID" value="OAP95063.1"/>
    <property type="molecule type" value="Genomic_DNA"/>
</dbReference>
<evidence type="ECO:0000313" key="1">
    <source>
        <dbReference type="EMBL" id="OAP95063.1"/>
    </source>
</evidence>
<reference evidence="1" key="1">
    <citation type="submission" date="2016-04" db="EMBL/GenBank/DDBJ databases">
        <title>Fast-growing isolate from the root nodules of Vavilovia formosa.</title>
        <authorList>
            <person name="Kimeklis A."/>
            <person name="Safronova V."/>
            <person name="Belimov A."/>
            <person name="Andronov E."/>
        </authorList>
    </citation>
    <scope>NUCLEOTIDE SEQUENCE [LARGE SCALE GENOMIC DNA]</scope>
    <source>
        <strain evidence="1">Vaf-46</strain>
    </source>
</reference>
<organism evidence="1">
    <name type="scientific">Rhizobium leguminosarum</name>
    <dbReference type="NCBI Taxonomy" id="384"/>
    <lineage>
        <taxon>Bacteria</taxon>
        <taxon>Pseudomonadati</taxon>
        <taxon>Pseudomonadota</taxon>
        <taxon>Alphaproteobacteria</taxon>
        <taxon>Hyphomicrobiales</taxon>
        <taxon>Rhizobiaceae</taxon>
        <taxon>Rhizobium/Agrobacterium group</taxon>
        <taxon>Rhizobium</taxon>
    </lineage>
</organism>
<gene>
    <name evidence="1" type="ORF">A4U53_17715</name>
</gene>
<accession>A0A179BV15</accession>
<comment type="caution">
    <text evidence="1">The sequence shown here is derived from an EMBL/GenBank/DDBJ whole genome shotgun (WGS) entry which is preliminary data.</text>
</comment>
<protein>
    <submittedName>
        <fullName evidence="1">Uncharacterized protein</fullName>
    </submittedName>
</protein>
<sequence length="79" mass="8620">MGEIACEAAREAWTELAATTGGREAEELAIHRAILEERQRCADVCRRIELSGGGIWHAADLITGHACMPPHTTEGDQYD</sequence>
<dbReference type="AlphaFoldDB" id="A0A179BV15"/>